<evidence type="ECO:0000256" key="1">
    <source>
        <dbReference type="SAM" id="Phobius"/>
    </source>
</evidence>
<organism evidence="2 3">
    <name type="scientific">Eshraghiella crossota CAG:259</name>
    <dbReference type="NCBI Taxonomy" id="1263062"/>
    <lineage>
        <taxon>Bacteria</taxon>
        <taxon>Bacillati</taxon>
        <taxon>Bacillota</taxon>
        <taxon>Clostridia</taxon>
        <taxon>Lachnospirales</taxon>
        <taxon>Lachnospiraceae</taxon>
        <taxon>Eshraghiella</taxon>
    </lineage>
</organism>
<protein>
    <submittedName>
        <fullName evidence="2">Uncharacterized protein</fullName>
    </submittedName>
</protein>
<evidence type="ECO:0000313" key="2">
    <source>
        <dbReference type="EMBL" id="CCY77317.1"/>
    </source>
</evidence>
<keyword evidence="1" id="KW-0472">Membrane</keyword>
<feature type="transmembrane region" description="Helical" evidence="1">
    <location>
        <begin position="6"/>
        <end position="25"/>
    </location>
</feature>
<gene>
    <name evidence="2" type="ORF">BN569_00701</name>
</gene>
<sequence length="162" mass="18683">MKKKWIAFGIVAALLIAVLVIVLRFTKKQTKGIADGKYMVVDCPEYPDAYIIVKNNSIRIYNIDVNAIYRNEQVESIKKICEDKESGIVLTGEEIEELSDLNKMFVENAYKVDVEKGTKEGTYSYVYSCLSKGNYFGLHFLYDSYNKTIKINNYQKEIVFKK</sequence>
<proteinExistence type="predicted"/>
<name>R5LWB5_9FIRM</name>
<dbReference type="EMBL" id="CAYU010000058">
    <property type="protein sequence ID" value="CCY77317.1"/>
    <property type="molecule type" value="Genomic_DNA"/>
</dbReference>
<reference evidence="2" key="1">
    <citation type="submission" date="2012-11" db="EMBL/GenBank/DDBJ databases">
        <title>Dependencies among metagenomic species, viruses, plasmids and units of genetic variation.</title>
        <authorList>
            <person name="Nielsen H.B."/>
            <person name="Almeida M."/>
            <person name="Juncker A.S."/>
            <person name="Rasmussen S."/>
            <person name="Li J."/>
            <person name="Sunagawa S."/>
            <person name="Plichta D."/>
            <person name="Gautier L."/>
            <person name="Le Chatelier E."/>
            <person name="Peletier E."/>
            <person name="Bonde I."/>
            <person name="Nielsen T."/>
            <person name="Manichanh C."/>
            <person name="Arumugam M."/>
            <person name="Batto J."/>
            <person name="Santos M.B.Q.D."/>
            <person name="Blom N."/>
            <person name="Borruel N."/>
            <person name="Burgdorf K.S."/>
            <person name="Boumezbeur F."/>
            <person name="Casellas F."/>
            <person name="Dore J."/>
            <person name="Guarner F."/>
            <person name="Hansen T."/>
            <person name="Hildebrand F."/>
            <person name="Kaas R.S."/>
            <person name="Kennedy S."/>
            <person name="Kristiansen K."/>
            <person name="Kultima J.R."/>
            <person name="Leonard P."/>
            <person name="Levenez F."/>
            <person name="Lund O."/>
            <person name="Moumen B."/>
            <person name="Le Paslier D."/>
            <person name="Pons N."/>
            <person name="Pedersen O."/>
            <person name="Prifti E."/>
            <person name="Qin J."/>
            <person name="Raes J."/>
            <person name="Tap J."/>
            <person name="Tims S."/>
            <person name="Ussery D.W."/>
            <person name="Yamada T."/>
            <person name="MetaHit consortium"/>
            <person name="Renault P."/>
            <person name="Sicheritz-Ponten T."/>
            <person name="Bork P."/>
            <person name="Wang J."/>
            <person name="Brunak S."/>
            <person name="Ehrlich S.D."/>
        </authorList>
    </citation>
    <scope>NUCLEOTIDE SEQUENCE [LARGE SCALE GENOMIC DNA]</scope>
</reference>
<dbReference type="Proteomes" id="UP000018300">
    <property type="component" value="Unassembled WGS sequence"/>
</dbReference>
<keyword evidence="1" id="KW-1133">Transmembrane helix</keyword>
<keyword evidence="1" id="KW-0812">Transmembrane</keyword>
<comment type="caution">
    <text evidence="2">The sequence shown here is derived from an EMBL/GenBank/DDBJ whole genome shotgun (WGS) entry which is preliminary data.</text>
</comment>
<evidence type="ECO:0000313" key="3">
    <source>
        <dbReference type="Proteomes" id="UP000018300"/>
    </source>
</evidence>
<accession>R5LWB5</accession>
<dbReference type="AlphaFoldDB" id="R5LWB5"/>